<dbReference type="Gene3D" id="3.30.460.10">
    <property type="entry name" value="Beta Polymerase, domain 2"/>
    <property type="match status" value="1"/>
</dbReference>
<reference evidence="2 3" key="1">
    <citation type="journal article" date="2016" name="Nat. Commun.">
        <title>Thousands of microbial genomes shed light on interconnected biogeochemical processes in an aquifer system.</title>
        <authorList>
            <person name="Anantharaman K."/>
            <person name="Brown C.T."/>
            <person name="Hug L.A."/>
            <person name="Sharon I."/>
            <person name="Castelle C.J."/>
            <person name="Probst A.J."/>
            <person name="Thomas B.C."/>
            <person name="Singh A."/>
            <person name="Wilkins M.J."/>
            <person name="Karaoz U."/>
            <person name="Brodie E.L."/>
            <person name="Williams K.H."/>
            <person name="Hubbard S.S."/>
            <person name="Banfield J.F."/>
        </authorList>
    </citation>
    <scope>NUCLEOTIDE SEQUENCE [LARGE SCALE GENOMIC DNA]</scope>
</reference>
<dbReference type="Pfam" id="PF18765">
    <property type="entry name" value="Polbeta"/>
    <property type="match status" value="1"/>
</dbReference>
<comment type="caution">
    <text evidence="2">The sequence shown here is derived from an EMBL/GenBank/DDBJ whole genome shotgun (WGS) entry which is preliminary data.</text>
</comment>
<evidence type="ECO:0000259" key="1">
    <source>
        <dbReference type="Pfam" id="PF18765"/>
    </source>
</evidence>
<feature type="domain" description="Polymerase beta nucleotidyltransferase" evidence="1">
    <location>
        <begin position="9"/>
        <end position="100"/>
    </location>
</feature>
<dbReference type="InterPro" id="IPR041633">
    <property type="entry name" value="Polbeta"/>
</dbReference>
<dbReference type="SUPFAM" id="SSF81301">
    <property type="entry name" value="Nucleotidyltransferase"/>
    <property type="match status" value="1"/>
</dbReference>
<proteinExistence type="predicted"/>
<accession>A0A1G2P609</accession>
<organism evidence="2 3">
    <name type="scientific">Candidatus Taylorbacteria bacterium RIFCSPLOWO2_12_FULL_44_15c</name>
    <dbReference type="NCBI Taxonomy" id="1802333"/>
    <lineage>
        <taxon>Bacteria</taxon>
        <taxon>Candidatus Tayloriibacteriota</taxon>
    </lineage>
</organism>
<dbReference type="NCBIfam" id="NF047752">
    <property type="entry name" value="MntA_antitoxin"/>
    <property type="match status" value="1"/>
</dbReference>
<dbReference type="CDD" id="cd05403">
    <property type="entry name" value="NT_KNTase_like"/>
    <property type="match status" value="1"/>
</dbReference>
<gene>
    <name evidence="2" type="ORF">A3G03_02125</name>
</gene>
<dbReference type="PANTHER" id="PTHR43852:SF2">
    <property type="entry name" value="PROTEIN ADENYLYLTRANSFERASE MNTA"/>
    <property type="match status" value="1"/>
</dbReference>
<dbReference type="PANTHER" id="PTHR43852">
    <property type="entry name" value="NUCLEOTIDYLTRANSFERASE"/>
    <property type="match status" value="1"/>
</dbReference>
<dbReference type="EMBL" id="MHSL01000018">
    <property type="protein sequence ID" value="OHA43777.1"/>
    <property type="molecule type" value="Genomic_DNA"/>
</dbReference>
<evidence type="ECO:0000313" key="2">
    <source>
        <dbReference type="EMBL" id="OHA43777.1"/>
    </source>
</evidence>
<sequence length="139" mass="16166">MEKIDKIKEKASNLAKKYGLDLLVLFGSQTDGRIHKRSDVDIAYFPQQRKFDLDDQSKLAIDLMSVFGRGDIDMVDLRSAPPLLMRKIADNCIVLHEREKSIFNNFYIRAIRAYFDNKILFGVRSEYVSAKIKEYQNAR</sequence>
<name>A0A1G2P609_9BACT</name>
<dbReference type="STRING" id="1802333.A3G03_02125"/>
<evidence type="ECO:0000313" key="3">
    <source>
        <dbReference type="Proteomes" id="UP000176355"/>
    </source>
</evidence>
<dbReference type="InterPro" id="IPR052930">
    <property type="entry name" value="TA_antitoxin_MntA"/>
</dbReference>
<dbReference type="InterPro" id="IPR043519">
    <property type="entry name" value="NT_sf"/>
</dbReference>
<protein>
    <recommendedName>
        <fullName evidence="1">Polymerase beta nucleotidyltransferase domain-containing protein</fullName>
    </recommendedName>
</protein>
<dbReference type="AlphaFoldDB" id="A0A1G2P609"/>
<dbReference type="Proteomes" id="UP000176355">
    <property type="component" value="Unassembled WGS sequence"/>
</dbReference>